<accession>A0A8J3ET70</accession>
<comment type="caution">
    <text evidence="3">The sequence shown here is derived from an EMBL/GenBank/DDBJ whole genome shotgun (WGS) entry which is preliminary data.</text>
</comment>
<reference evidence="3" key="1">
    <citation type="journal article" date="2014" name="Int. J. Syst. Evol. Microbiol.">
        <title>Complete genome sequence of Corynebacterium casei LMG S-19264T (=DSM 44701T), isolated from a smear-ripened cheese.</title>
        <authorList>
            <consortium name="US DOE Joint Genome Institute (JGI-PGF)"/>
            <person name="Walter F."/>
            <person name="Albersmeier A."/>
            <person name="Kalinowski J."/>
            <person name="Ruckert C."/>
        </authorList>
    </citation>
    <scope>NUCLEOTIDE SEQUENCE</scope>
    <source>
        <strain evidence="3">CGMCC 1.14984</strain>
    </source>
</reference>
<feature type="region of interest" description="Disordered" evidence="2">
    <location>
        <begin position="205"/>
        <end position="224"/>
    </location>
</feature>
<reference evidence="3" key="3">
    <citation type="submission" date="2020-09" db="EMBL/GenBank/DDBJ databases">
        <authorList>
            <person name="Sun Q."/>
            <person name="Zhou Y."/>
        </authorList>
    </citation>
    <scope>NUCLEOTIDE SEQUENCE</scope>
    <source>
        <strain evidence="3">CGMCC 1.14984</strain>
    </source>
</reference>
<evidence type="ECO:0000313" key="5">
    <source>
        <dbReference type="Proteomes" id="UP000621856"/>
    </source>
</evidence>
<proteinExistence type="predicted"/>
<feature type="coiled-coil region" evidence="1">
    <location>
        <begin position="58"/>
        <end position="92"/>
    </location>
</feature>
<keyword evidence="1" id="KW-0175">Coiled coil</keyword>
<name>A0A8J3ET70_9PROT</name>
<evidence type="ECO:0000256" key="2">
    <source>
        <dbReference type="SAM" id="MobiDB-lite"/>
    </source>
</evidence>
<evidence type="ECO:0000313" key="3">
    <source>
        <dbReference type="EMBL" id="GGH93009.1"/>
    </source>
</evidence>
<dbReference type="EMBL" id="VCJR02000001">
    <property type="protein sequence ID" value="NHK26657.1"/>
    <property type="molecule type" value="Genomic_DNA"/>
</dbReference>
<dbReference type="EMBL" id="BMGZ01000001">
    <property type="protein sequence ID" value="GGH93009.1"/>
    <property type="molecule type" value="Genomic_DNA"/>
</dbReference>
<dbReference type="Proteomes" id="UP000818603">
    <property type="component" value="Unassembled WGS sequence"/>
</dbReference>
<gene>
    <name evidence="4" type="ORF">FF098_001890</name>
    <name evidence="3" type="ORF">GCM10011355_03840</name>
</gene>
<dbReference type="Proteomes" id="UP000621856">
    <property type="component" value="Unassembled WGS sequence"/>
</dbReference>
<protein>
    <submittedName>
        <fullName evidence="3">Uncharacterized protein</fullName>
    </submittedName>
</protein>
<sequence length="240" mass="25854">MARFFGFIFFVALLVGGALYLIDRNGGSIGEEPALADNSDVDVMARQERAVRSVDRSVERAGKLAEEAYALAEELEENATRAEESAEKSAQLATYNDAAEASVTASLEAADRAHATAVIAREVSIMLAQAAEDASEVTDEAEELTNVAVSVEKSQREAREAKEEAAEAAAKLEEAEEAVARATNDAQIFLSQRDGETVKSRRMASGYGNAYTGSSNPNLVYEEERNRYVTGNIADDDDSR</sequence>
<evidence type="ECO:0000256" key="1">
    <source>
        <dbReference type="SAM" id="Coils"/>
    </source>
</evidence>
<keyword evidence="6" id="KW-1185">Reference proteome</keyword>
<evidence type="ECO:0000313" key="4">
    <source>
        <dbReference type="EMBL" id="NHK26657.1"/>
    </source>
</evidence>
<feature type="coiled-coil region" evidence="1">
    <location>
        <begin position="127"/>
        <end position="192"/>
    </location>
</feature>
<dbReference type="RefSeq" id="WP_155136599.1">
    <property type="nucleotide sequence ID" value="NZ_BMGZ01000001.1"/>
</dbReference>
<organism evidence="3 5">
    <name type="scientific">Aquisalinus luteolus</name>
    <dbReference type="NCBI Taxonomy" id="1566827"/>
    <lineage>
        <taxon>Bacteria</taxon>
        <taxon>Pseudomonadati</taxon>
        <taxon>Pseudomonadota</taxon>
        <taxon>Alphaproteobacteria</taxon>
        <taxon>Parvularculales</taxon>
        <taxon>Parvularculaceae</taxon>
        <taxon>Aquisalinus</taxon>
    </lineage>
</organism>
<dbReference type="AlphaFoldDB" id="A0A8J3ET70"/>
<evidence type="ECO:0000313" key="6">
    <source>
        <dbReference type="Proteomes" id="UP000818603"/>
    </source>
</evidence>
<reference evidence="4 6" key="2">
    <citation type="submission" date="2020-02" db="EMBL/GenBank/DDBJ databases">
        <title>Genome sequence of Parvularcula flava strain NH6-79.</title>
        <authorList>
            <person name="Abdul Karim M.H."/>
            <person name="Lam M.Q."/>
            <person name="Chen S.J."/>
            <person name="Yahya A."/>
            <person name="Shahir S."/>
            <person name="Shamsir M.S."/>
            <person name="Chong C.S."/>
        </authorList>
    </citation>
    <scope>NUCLEOTIDE SEQUENCE [LARGE SCALE GENOMIC DNA]</scope>
    <source>
        <strain evidence="4 6">NH6-79</strain>
    </source>
</reference>